<comment type="caution">
    <text evidence="1">The sequence shown here is derived from an EMBL/GenBank/DDBJ whole genome shotgun (WGS) entry which is preliminary data.</text>
</comment>
<reference evidence="1 2" key="1">
    <citation type="submission" date="2014-11" db="EMBL/GenBank/DDBJ databases">
        <title>Genetic blueprint of the zoonotic pathogen Toxocara canis.</title>
        <authorList>
            <person name="Zhu X.-Q."/>
            <person name="Korhonen P.K."/>
            <person name="Cai H."/>
            <person name="Young N.D."/>
            <person name="Nejsum P."/>
            <person name="von Samson-Himmelstjerna G."/>
            <person name="Boag P.R."/>
            <person name="Tan P."/>
            <person name="Li Q."/>
            <person name="Min J."/>
            <person name="Yang Y."/>
            <person name="Wang X."/>
            <person name="Fang X."/>
            <person name="Hall R.S."/>
            <person name="Hofmann A."/>
            <person name="Sternberg P.W."/>
            <person name="Jex A.R."/>
            <person name="Gasser R.B."/>
        </authorList>
    </citation>
    <scope>NUCLEOTIDE SEQUENCE [LARGE SCALE GENOMIC DNA]</scope>
    <source>
        <strain evidence="1">PN_DK_2014</strain>
    </source>
</reference>
<feature type="non-terminal residue" evidence="1">
    <location>
        <position position="127"/>
    </location>
</feature>
<dbReference type="AlphaFoldDB" id="A0A0B2UYJ1"/>
<evidence type="ECO:0000313" key="1">
    <source>
        <dbReference type="EMBL" id="KHN76121.1"/>
    </source>
</evidence>
<evidence type="ECO:0000313" key="2">
    <source>
        <dbReference type="Proteomes" id="UP000031036"/>
    </source>
</evidence>
<name>A0A0B2UYJ1_TOXCA</name>
<accession>A0A0B2UYJ1</accession>
<keyword evidence="2" id="KW-1185">Reference proteome</keyword>
<dbReference type="EMBL" id="JPKZ01002567">
    <property type="protein sequence ID" value="KHN76121.1"/>
    <property type="molecule type" value="Genomic_DNA"/>
</dbReference>
<protein>
    <submittedName>
        <fullName evidence="1">Uncharacterized protein</fullName>
    </submittedName>
</protein>
<sequence>MKTRKHIQQKKPHNNSPLYRPPVSYAGSVPLARIINHHCKKLTFSAALFVKNSISTITTSNRILWPNLVLAMTFCKHNITLLPYPFFPQRHTATNVDHAVALRSCSSSQRGCASLHSRSNDNSSTLS</sequence>
<dbReference type="Proteomes" id="UP000031036">
    <property type="component" value="Unassembled WGS sequence"/>
</dbReference>
<gene>
    <name evidence="1" type="ORF">Tcan_01408</name>
</gene>
<organism evidence="1 2">
    <name type="scientific">Toxocara canis</name>
    <name type="common">Canine roundworm</name>
    <dbReference type="NCBI Taxonomy" id="6265"/>
    <lineage>
        <taxon>Eukaryota</taxon>
        <taxon>Metazoa</taxon>
        <taxon>Ecdysozoa</taxon>
        <taxon>Nematoda</taxon>
        <taxon>Chromadorea</taxon>
        <taxon>Rhabditida</taxon>
        <taxon>Spirurina</taxon>
        <taxon>Ascaridomorpha</taxon>
        <taxon>Ascaridoidea</taxon>
        <taxon>Toxocaridae</taxon>
        <taxon>Toxocara</taxon>
    </lineage>
</organism>
<proteinExistence type="predicted"/>